<feature type="compositionally biased region" description="Basic and acidic residues" evidence="1">
    <location>
        <begin position="120"/>
        <end position="137"/>
    </location>
</feature>
<dbReference type="Proteomes" id="UP001331515">
    <property type="component" value="Unassembled WGS sequence"/>
</dbReference>
<feature type="compositionally biased region" description="Basic residues" evidence="1">
    <location>
        <begin position="261"/>
        <end position="271"/>
    </location>
</feature>
<comment type="caution">
    <text evidence="2">The sequence shown here is derived from an EMBL/GenBank/DDBJ whole genome shotgun (WGS) entry which is preliminary data.</text>
</comment>
<feature type="compositionally biased region" description="Basic residues" evidence="1">
    <location>
        <begin position="510"/>
        <end position="520"/>
    </location>
</feature>
<reference evidence="2 3" key="1">
    <citation type="journal article" date="2023" name="Mol. Biol. Evol.">
        <title>Genomics of Secondarily Temperate Adaptation in the Only Non-Antarctic Icefish.</title>
        <authorList>
            <person name="Rivera-Colon A.G."/>
            <person name="Rayamajhi N."/>
            <person name="Minhas B.F."/>
            <person name="Madrigal G."/>
            <person name="Bilyk K.T."/>
            <person name="Yoon V."/>
            <person name="Hune M."/>
            <person name="Gregory S."/>
            <person name="Cheng C.H.C."/>
            <person name="Catchen J.M."/>
        </authorList>
    </citation>
    <scope>NUCLEOTIDE SEQUENCE [LARGE SCALE GENOMIC DNA]</scope>
    <source>
        <tissue evidence="2">White muscle</tissue>
    </source>
</reference>
<evidence type="ECO:0000313" key="3">
    <source>
        <dbReference type="Proteomes" id="UP001331515"/>
    </source>
</evidence>
<feature type="compositionally biased region" description="Basic and acidic residues" evidence="1">
    <location>
        <begin position="222"/>
        <end position="234"/>
    </location>
</feature>
<keyword evidence="3" id="KW-1185">Reference proteome</keyword>
<feature type="compositionally biased region" description="Basic and acidic residues" evidence="1">
    <location>
        <begin position="585"/>
        <end position="596"/>
    </location>
</feature>
<feature type="compositionally biased region" description="Basic and acidic residues" evidence="1">
    <location>
        <begin position="272"/>
        <end position="285"/>
    </location>
</feature>
<evidence type="ECO:0000256" key="1">
    <source>
        <dbReference type="SAM" id="MobiDB-lite"/>
    </source>
</evidence>
<feature type="region of interest" description="Disordered" evidence="1">
    <location>
        <begin position="175"/>
        <end position="298"/>
    </location>
</feature>
<gene>
    <name evidence="2" type="ORF">CgunFtcFv8_002459</name>
</gene>
<evidence type="ECO:0000313" key="2">
    <source>
        <dbReference type="EMBL" id="KAK5917629.1"/>
    </source>
</evidence>
<accession>A0AAN8HIH8</accession>
<protein>
    <submittedName>
        <fullName evidence="2">Uncharacterized protein</fullName>
    </submittedName>
</protein>
<feature type="region of interest" description="Disordered" evidence="1">
    <location>
        <begin position="439"/>
        <end position="471"/>
    </location>
</feature>
<dbReference type="AlphaFoldDB" id="A0AAN8HIH8"/>
<feature type="region of interest" description="Disordered" evidence="1">
    <location>
        <begin position="120"/>
        <end position="147"/>
    </location>
</feature>
<feature type="region of interest" description="Disordered" evidence="1">
    <location>
        <begin position="500"/>
        <end position="623"/>
    </location>
</feature>
<dbReference type="EMBL" id="JAURVH010001525">
    <property type="protein sequence ID" value="KAK5917629.1"/>
    <property type="molecule type" value="Genomic_DNA"/>
</dbReference>
<proteinExistence type="predicted"/>
<name>A0AAN8HIH8_CHAGU</name>
<organism evidence="2 3">
    <name type="scientific">Champsocephalus gunnari</name>
    <name type="common">Mackerel icefish</name>
    <dbReference type="NCBI Taxonomy" id="52237"/>
    <lineage>
        <taxon>Eukaryota</taxon>
        <taxon>Metazoa</taxon>
        <taxon>Chordata</taxon>
        <taxon>Craniata</taxon>
        <taxon>Vertebrata</taxon>
        <taxon>Euteleostomi</taxon>
        <taxon>Actinopterygii</taxon>
        <taxon>Neopterygii</taxon>
        <taxon>Teleostei</taxon>
        <taxon>Neoteleostei</taxon>
        <taxon>Acanthomorphata</taxon>
        <taxon>Eupercaria</taxon>
        <taxon>Perciformes</taxon>
        <taxon>Notothenioidei</taxon>
        <taxon>Channichthyidae</taxon>
        <taxon>Champsocephalus</taxon>
    </lineage>
</organism>
<sequence>MLSKMIPECPLCHQQYYTLAKHLVDRHLVLNKDERIILLRMAHGRINIRLEPCSVIGCSFHGTRLDRHLECDHPELSREEADLSLQEVKRKTGLKMLRELREMDPPVHMITALDVEYGARDEHPDSGAGEVDFKAEEGTTNGPLRLENLTQKEALHKELCFLRKKLKQWKSSSAKRALLSSPATPPAESITTQQPERPASSGLRSPGRYAPSVELGGTQSKDAGDEESRGEGLRRPMAAPSSVNQPDLSRRRATMPSSSRVKCKSKKKHTSHEHGAISKAARDEGQGGVGPRRKSAGRYTPGLLEAMEETAVNAIGAEVAPSDELQGDCEDSDEPEMAIEVPELLVGQKQPGIMAPVTQPTVRVNRLHNSKLNAAATRTPGLLRKTKARRAKRALGPVAGISSPTLPRPSGSGCSNPMQPITLPPSIEAVMTENRDYNAGIDPDTTLSEDVPSKVKRCQDPSNRYDASNPGVKEALGIRHMFTDSIAQATMDAQAEAGIEAEAAGPPAPKAKRKRKRKPKTSSTPPAPEPERKRKTSSAPTQHKAGRAPAHCPEVSDNEFTLVYHNTSSEDESDVKFQAGSLERANTRERERHEQAPLDSADDDSDNPLESTCLSKTLEKQSL</sequence>